<dbReference type="Proteomes" id="UP000291591">
    <property type="component" value="Unassembled WGS sequence"/>
</dbReference>
<organism evidence="1 2">
    <name type="scientific">Pseudonocardia sediminis</name>
    <dbReference type="NCBI Taxonomy" id="1397368"/>
    <lineage>
        <taxon>Bacteria</taxon>
        <taxon>Bacillati</taxon>
        <taxon>Actinomycetota</taxon>
        <taxon>Actinomycetes</taxon>
        <taxon>Pseudonocardiales</taxon>
        <taxon>Pseudonocardiaceae</taxon>
        <taxon>Pseudonocardia</taxon>
    </lineage>
</organism>
<dbReference type="AlphaFoldDB" id="A0A4Q7V2T0"/>
<proteinExistence type="predicted"/>
<gene>
    <name evidence="1" type="ORF">EV383_4755</name>
</gene>
<dbReference type="RefSeq" id="WP_165438473.1">
    <property type="nucleotide sequence ID" value="NZ_SHKL01000001.1"/>
</dbReference>
<protein>
    <submittedName>
        <fullName evidence="1">Uncharacterized protein</fullName>
    </submittedName>
</protein>
<evidence type="ECO:0000313" key="2">
    <source>
        <dbReference type="Proteomes" id="UP000291591"/>
    </source>
</evidence>
<sequence length="260" mass="28230">MPFFRRKTKSPEAAELSKPAPIKLPVDSNSAAMNTLAKELNELLPDSTISGLAARTPSRATSVSDGYEHERGLKALDWLTRTWFTTWCRIIPESGDTLASKLRSLPPIRDRGTALAVGNFVGLMSDTPEENTKFIEANYDRDKLYERIALAAAEKASSEAYLKSVGPAIADIAASHAIDEFRAARADVALAAISSLAFSHSLDEVWPFIVNHANLPGDTDAKTKSIQSLAPHAARQPFTQIVSTLQTSSTELYADLIGME</sequence>
<accession>A0A4Q7V2T0</accession>
<comment type="caution">
    <text evidence="1">The sequence shown here is derived from an EMBL/GenBank/DDBJ whole genome shotgun (WGS) entry which is preliminary data.</text>
</comment>
<name>A0A4Q7V2T0_PSEST</name>
<dbReference type="EMBL" id="SHKL01000001">
    <property type="protein sequence ID" value="RZT87828.1"/>
    <property type="molecule type" value="Genomic_DNA"/>
</dbReference>
<reference evidence="1 2" key="1">
    <citation type="submission" date="2019-02" db="EMBL/GenBank/DDBJ databases">
        <title>Sequencing the genomes of 1000 actinobacteria strains.</title>
        <authorList>
            <person name="Klenk H.-P."/>
        </authorList>
    </citation>
    <scope>NUCLEOTIDE SEQUENCE [LARGE SCALE GENOMIC DNA]</scope>
    <source>
        <strain evidence="1 2">DSM 45779</strain>
    </source>
</reference>
<evidence type="ECO:0000313" key="1">
    <source>
        <dbReference type="EMBL" id="RZT87828.1"/>
    </source>
</evidence>
<keyword evidence="2" id="KW-1185">Reference proteome</keyword>